<dbReference type="InterPro" id="IPR046960">
    <property type="entry name" value="PPR_At4g14850-like_plant"/>
</dbReference>
<dbReference type="Pfam" id="PF01535">
    <property type="entry name" value="PPR"/>
    <property type="match status" value="2"/>
</dbReference>
<evidence type="ECO:0000313" key="4">
    <source>
        <dbReference type="Proteomes" id="UP000826271"/>
    </source>
</evidence>
<dbReference type="Proteomes" id="UP000826271">
    <property type="component" value="Unassembled WGS sequence"/>
</dbReference>
<dbReference type="PROSITE" id="PS51375">
    <property type="entry name" value="PPR"/>
    <property type="match status" value="1"/>
</dbReference>
<evidence type="ECO:0008006" key="5">
    <source>
        <dbReference type="Google" id="ProtNLM"/>
    </source>
</evidence>
<accession>A0AAV6WFN1</accession>
<proteinExistence type="predicted"/>
<organism evidence="3 4">
    <name type="scientific">Buddleja alternifolia</name>
    <dbReference type="NCBI Taxonomy" id="168488"/>
    <lineage>
        <taxon>Eukaryota</taxon>
        <taxon>Viridiplantae</taxon>
        <taxon>Streptophyta</taxon>
        <taxon>Embryophyta</taxon>
        <taxon>Tracheophyta</taxon>
        <taxon>Spermatophyta</taxon>
        <taxon>Magnoliopsida</taxon>
        <taxon>eudicotyledons</taxon>
        <taxon>Gunneridae</taxon>
        <taxon>Pentapetalae</taxon>
        <taxon>asterids</taxon>
        <taxon>lamiids</taxon>
        <taxon>Lamiales</taxon>
        <taxon>Scrophulariaceae</taxon>
        <taxon>Buddlejeae</taxon>
        <taxon>Buddleja</taxon>
    </lineage>
</organism>
<gene>
    <name evidence="3" type="ORF">BUALT_Bualt14G0009000</name>
</gene>
<dbReference type="Gene3D" id="1.25.40.10">
    <property type="entry name" value="Tetratricopeptide repeat domain"/>
    <property type="match status" value="1"/>
</dbReference>
<comment type="caution">
    <text evidence="3">The sequence shown here is derived from an EMBL/GenBank/DDBJ whole genome shotgun (WGS) entry which is preliminary data.</text>
</comment>
<dbReference type="AlphaFoldDB" id="A0AAV6WFN1"/>
<dbReference type="InterPro" id="IPR011990">
    <property type="entry name" value="TPR-like_helical_dom_sf"/>
</dbReference>
<keyword evidence="4" id="KW-1185">Reference proteome</keyword>
<dbReference type="NCBIfam" id="TIGR00756">
    <property type="entry name" value="PPR"/>
    <property type="match status" value="1"/>
</dbReference>
<dbReference type="InterPro" id="IPR002885">
    <property type="entry name" value="PPR_rpt"/>
</dbReference>
<dbReference type="GO" id="GO:0009451">
    <property type="term" value="P:RNA modification"/>
    <property type="evidence" value="ECO:0007669"/>
    <property type="project" value="InterPro"/>
</dbReference>
<evidence type="ECO:0000256" key="2">
    <source>
        <dbReference type="PROSITE-ProRule" id="PRU00708"/>
    </source>
</evidence>
<reference evidence="3" key="1">
    <citation type="submission" date="2019-10" db="EMBL/GenBank/DDBJ databases">
        <authorList>
            <person name="Zhang R."/>
            <person name="Pan Y."/>
            <person name="Wang J."/>
            <person name="Ma R."/>
            <person name="Yu S."/>
        </authorList>
    </citation>
    <scope>NUCLEOTIDE SEQUENCE</scope>
    <source>
        <strain evidence="3">LA-IB0</strain>
        <tissue evidence="3">Leaf</tissue>
    </source>
</reference>
<protein>
    <recommendedName>
        <fullName evidence="5">Pentatricopeptide repeat-containing protein</fullName>
    </recommendedName>
</protein>
<dbReference type="GO" id="GO:0003723">
    <property type="term" value="F:RNA binding"/>
    <property type="evidence" value="ECO:0007669"/>
    <property type="project" value="InterPro"/>
</dbReference>
<feature type="repeat" description="PPR" evidence="2">
    <location>
        <begin position="14"/>
        <end position="49"/>
    </location>
</feature>
<name>A0AAV6WFN1_9LAMI</name>
<evidence type="ECO:0000313" key="3">
    <source>
        <dbReference type="EMBL" id="KAG8369418.1"/>
    </source>
</evidence>
<keyword evidence="1" id="KW-0677">Repeat</keyword>
<evidence type="ECO:0000256" key="1">
    <source>
        <dbReference type="ARBA" id="ARBA00022737"/>
    </source>
</evidence>
<sequence>MVHGSVSKLGFGDDTHVGNSMVHMYCSCGDGIGFAEKVFDEMCNQNLVFWSTMIGECVRWGMSSEVVRFFRSMQIDWVRPDEITLVMVLSACADLGALELGRWVESYIKRENVEGGPELCNALVNENFQLHGGYVRWFSFLKVIFQLSPTCLNLTLPSQGY</sequence>
<dbReference type="PANTHER" id="PTHR47926:SF501">
    <property type="entry name" value="DYW DOMAIN-CONTAINING PROTEIN"/>
    <property type="match status" value="1"/>
</dbReference>
<dbReference type="PANTHER" id="PTHR47926">
    <property type="entry name" value="PENTATRICOPEPTIDE REPEAT-CONTAINING PROTEIN"/>
    <property type="match status" value="1"/>
</dbReference>
<dbReference type="EMBL" id="WHWC01000014">
    <property type="protein sequence ID" value="KAG8369418.1"/>
    <property type="molecule type" value="Genomic_DNA"/>
</dbReference>